<dbReference type="SUPFAM" id="SSF54897">
    <property type="entry name" value="Protease propeptides/inhibitors"/>
    <property type="match status" value="1"/>
</dbReference>
<dbReference type="GO" id="GO:0004252">
    <property type="term" value="F:serine-type endopeptidase activity"/>
    <property type="evidence" value="ECO:0007669"/>
    <property type="project" value="InterPro"/>
</dbReference>
<dbReference type="Proteomes" id="UP000321893">
    <property type="component" value="Unassembled WGS sequence"/>
</dbReference>
<keyword evidence="5" id="KW-0720">Serine protease</keyword>
<dbReference type="STRING" id="1423764.FC95_GL000881"/>
<dbReference type="SUPFAM" id="SSF52743">
    <property type="entry name" value="Subtilisin-like"/>
    <property type="match status" value="1"/>
</dbReference>
<evidence type="ECO:0000256" key="7">
    <source>
        <dbReference type="ARBA" id="ARBA00023145"/>
    </source>
</evidence>
<accession>A0A511DXN4</accession>
<name>A0A511DXN4_LENKE</name>
<dbReference type="PANTHER" id="PTHR14218">
    <property type="entry name" value="PROTEASE S8 TRIPEPTIDYL PEPTIDASE I CLN2"/>
    <property type="match status" value="1"/>
</dbReference>
<evidence type="ECO:0000256" key="3">
    <source>
        <dbReference type="ARBA" id="ARBA00022723"/>
    </source>
</evidence>
<dbReference type="Gene3D" id="3.40.50.200">
    <property type="entry name" value="Peptidase S8/S53 domain"/>
    <property type="match status" value="1"/>
</dbReference>
<evidence type="ECO:0000256" key="5">
    <source>
        <dbReference type="ARBA" id="ARBA00022825"/>
    </source>
</evidence>
<dbReference type="AlphaFoldDB" id="A0A511DXN4"/>
<sequence length="651" mass="70990">MSSWGKFAAVTLGALFAIGINGQKASAKKTPQKVDPITETYSNMTSAKMLTPTQLKPNNTTTFDIILKPRNEGQMYSDALAVNTPGNSQFKHYITQDGIRDKYGQPTSVTNDWKTYLKKHHLTANAFKSGLVMTVKGKIKDIDKTFKVNINKATYHSNPLQFGKHAPKIPGRLSDTVYTVIGMTDHNKKYFYPDSNMQFDVKNPAANLSADTKGDSGYYEAGGTSRFVNRYNLDKLYQQGATGKGQTVGLITFGGVRRSDVLHFWKHENASTASSRFTVKNVQGDIFNKDFLSPADDEATMDVEYAGSVAPQADVRMYESKNPLPNLQNITNAFSTAYQEAKVSSLSLSWGTGSDEYYNLLINRGVMDPHYVNLFNLLFAQGALQGISTFAASGDTGAPMYSMRGISGNRVLLDRKTDVADPINTNPFITSVGGTTLPFTHKLGSGATISASKERAWGSDYYWDVLQNNPEMLNSTPGLLMILGAGGGGGFSHLYSTPTYQQGVKGVNTFAARTYLSNLNQPIFGQPLITGTDYGRNYPDVAANADPTTGYNVYMKSKHGNGWQENGGTSIVGPQIAGATAVINSLSGRQPMGFWNPQIYQLAQTSDSPFTPMNSTTDNSNMYYTGQPNTIYNQATGLGTINFDKLAKAYK</sequence>
<keyword evidence="4" id="KW-0378">Hydrolase</keyword>
<dbReference type="InterPro" id="IPR050819">
    <property type="entry name" value="Tripeptidyl-peptidase_I"/>
</dbReference>
<proteinExistence type="predicted"/>
<reference evidence="8" key="1">
    <citation type="submission" date="2019-07" db="EMBL/GenBank/DDBJ databases">
        <title>Whole genome shotgun sequence of Lactobacillus kefiri NBRC 15888.</title>
        <authorList>
            <person name="Hosoyama A."/>
            <person name="Uohara A."/>
            <person name="Ohji S."/>
            <person name="Ichikawa N."/>
        </authorList>
    </citation>
    <scope>NUCLEOTIDE SEQUENCE [LARGE SCALE GENOMIC DNA]</scope>
    <source>
        <strain evidence="8">NBRC 15888</strain>
    </source>
</reference>
<dbReference type="InterPro" id="IPR015366">
    <property type="entry name" value="S53_propep"/>
</dbReference>
<dbReference type="PANTHER" id="PTHR14218:SF15">
    <property type="entry name" value="TRIPEPTIDYL-PEPTIDASE 1"/>
    <property type="match status" value="1"/>
</dbReference>
<protein>
    <submittedName>
        <fullName evidence="8">Aspartyl protease</fullName>
    </submittedName>
</protein>
<organism evidence="8 9">
    <name type="scientific">Lentilactobacillus kefiri</name>
    <name type="common">Lactobacillus kefiri</name>
    <dbReference type="NCBI Taxonomy" id="33962"/>
    <lineage>
        <taxon>Bacteria</taxon>
        <taxon>Bacillati</taxon>
        <taxon>Bacillota</taxon>
        <taxon>Bacilli</taxon>
        <taxon>Lactobacillales</taxon>
        <taxon>Lactobacillaceae</taxon>
        <taxon>Lentilactobacillus</taxon>
    </lineage>
</organism>
<dbReference type="InterPro" id="IPR036852">
    <property type="entry name" value="Peptidase_S8/S53_dom_sf"/>
</dbReference>
<gene>
    <name evidence="8" type="ORF">LKE01_13640</name>
</gene>
<dbReference type="EMBL" id="BJVK01000015">
    <property type="protein sequence ID" value="GEL28544.1"/>
    <property type="molecule type" value="Genomic_DNA"/>
</dbReference>
<keyword evidence="2 8" id="KW-0645">Protease</keyword>
<dbReference type="PROSITE" id="PS51695">
    <property type="entry name" value="SEDOLISIN"/>
    <property type="match status" value="1"/>
</dbReference>
<keyword evidence="6" id="KW-0106">Calcium</keyword>
<evidence type="ECO:0000256" key="2">
    <source>
        <dbReference type="ARBA" id="ARBA00022670"/>
    </source>
</evidence>
<evidence type="ECO:0000313" key="9">
    <source>
        <dbReference type="Proteomes" id="UP000321893"/>
    </source>
</evidence>
<dbReference type="SMART" id="SM00944">
    <property type="entry name" value="Pro-kuma_activ"/>
    <property type="match status" value="1"/>
</dbReference>
<comment type="caution">
    <text evidence="8">The sequence shown here is derived from an EMBL/GenBank/DDBJ whole genome shotgun (WGS) entry which is preliminary data.</text>
</comment>
<evidence type="ECO:0000256" key="4">
    <source>
        <dbReference type="ARBA" id="ARBA00022801"/>
    </source>
</evidence>
<comment type="cofactor">
    <cofactor evidence="1">
        <name>Ca(2+)</name>
        <dbReference type="ChEBI" id="CHEBI:29108"/>
    </cofactor>
</comment>
<keyword evidence="3" id="KW-0479">Metal-binding</keyword>
<dbReference type="RefSeq" id="WP_056981566.1">
    <property type="nucleotide sequence ID" value="NZ_BJVK01000015.1"/>
</dbReference>
<dbReference type="GO" id="GO:0006508">
    <property type="term" value="P:proteolysis"/>
    <property type="evidence" value="ECO:0007669"/>
    <property type="project" value="UniProtKB-KW"/>
</dbReference>
<dbReference type="CDD" id="cd04056">
    <property type="entry name" value="Peptidases_S53"/>
    <property type="match status" value="1"/>
</dbReference>
<evidence type="ECO:0000256" key="1">
    <source>
        <dbReference type="ARBA" id="ARBA00001913"/>
    </source>
</evidence>
<dbReference type="GO" id="GO:0046872">
    <property type="term" value="F:metal ion binding"/>
    <property type="evidence" value="ECO:0007669"/>
    <property type="project" value="UniProtKB-KW"/>
</dbReference>
<keyword evidence="7" id="KW-0865">Zymogen</keyword>
<dbReference type="Pfam" id="PF09286">
    <property type="entry name" value="Pro-kuma_activ"/>
    <property type="match status" value="1"/>
</dbReference>
<dbReference type="OrthoDB" id="3480681at2"/>
<dbReference type="GO" id="GO:0008240">
    <property type="term" value="F:tripeptidyl-peptidase activity"/>
    <property type="evidence" value="ECO:0007669"/>
    <property type="project" value="TreeGrafter"/>
</dbReference>
<evidence type="ECO:0000256" key="6">
    <source>
        <dbReference type="ARBA" id="ARBA00022837"/>
    </source>
</evidence>
<dbReference type="CDD" id="cd11377">
    <property type="entry name" value="Pro-peptidase_S53"/>
    <property type="match status" value="1"/>
</dbReference>
<evidence type="ECO:0000313" key="8">
    <source>
        <dbReference type="EMBL" id="GEL28544.1"/>
    </source>
</evidence>
<dbReference type="GeneID" id="71566658"/>
<keyword evidence="9" id="KW-1185">Reference proteome</keyword>
<dbReference type="InterPro" id="IPR030400">
    <property type="entry name" value="Sedolisin_dom"/>
</dbReference>